<dbReference type="Pfam" id="PF00685">
    <property type="entry name" value="Sulfotransfer_1"/>
    <property type="match status" value="1"/>
</dbReference>
<evidence type="ECO:0000256" key="1">
    <source>
        <dbReference type="ARBA" id="ARBA00005771"/>
    </source>
</evidence>
<dbReference type="InterPro" id="IPR000863">
    <property type="entry name" value="Sulfotransferase_dom"/>
</dbReference>
<dbReference type="InterPro" id="IPR027417">
    <property type="entry name" value="P-loop_NTPase"/>
</dbReference>
<dbReference type="GO" id="GO:0008146">
    <property type="term" value="F:sulfotransferase activity"/>
    <property type="evidence" value="ECO:0007669"/>
    <property type="project" value="InterPro"/>
</dbReference>
<evidence type="ECO:0000313" key="4">
    <source>
        <dbReference type="EMBL" id="KAK5643013.1"/>
    </source>
</evidence>
<dbReference type="Gene3D" id="3.40.50.300">
    <property type="entry name" value="P-loop containing nucleotide triphosphate hydrolases"/>
    <property type="match status" value="1"/>
</dbReference>
<reference evidence="4 5" key="1">
    <citation type="journal article" date="2024" name="Insects">
        <title>An Improved Chromosome-Level Genome Assembly of the Firefly Pyrocoelia pectoralis.</title>
        <authorList>
            <person name="Fu X."/>
            <person name="Meyer-Rochow V.B."/>
            <person name="Ballantyne L."/>
            <person name="Zhu X."/>
        </authorList>
    </citation>
    <scope>NUCLEOTIDE SEQUENCE [LARGE SCALE GENOMIC DNA]</scope>
    <source>
        <strain evidence="4">XCY_ONT2</strain>
    </source>
</reference>
<dbReference type="PANTHER" id="PTHR11783">
    <property type="entry name" value="SULFOTRANSFERASE SULT"/>
    <property type="match status" value="1"/>
</dbReference>
<dbReference type="Proteomes" id="UP001329430">
    <property type="component" value="Chromosome 6"/>
</dbReference>
<comment type="caution">
    <text evidence="4">The sequence shown here is derived from an EMBL/GenBank/DDBJ whole genome shotgun (WGS) entry which is preliminary data.</text>
</comment>
<dbReference type="SUPFAM" id="SSF52540">
    <property type="entry name" value="P-loop containing nucleoside triphosphate hydrolases"/>
    <property type="match status" value="1"/>
</dbReference>
<evidence type="ECO:0000259" key="3">
    <source>
        <dbReference type="Pfam" id="PF00685"/>
    </source>
</evidence>
<evidence type="ECO:0000256" key="2">
    <source>
        <dbReference type="ARBA" id="ARBA00022679"/>
    </source>
</evidence>
<feature type="domain" description="Sulfotransferase" evidence="3">
    <location>
        <begin position="57"/>
        <end position="289"/>
    </location>
</feature>
<sequence length="302" mass="35443">MDYVRKIEGQNALNRMVNELYKSEFSNNYIEMGPTNMFMPESYGTFYKTVQEFKVEDDDIFVTGYPKSGTRWVDEMVWLIVNNLDFERARSLSLRERVPMLEYMDRLVNMKRPRLIKTHLHWGFWPDDITTYMKKPRIIVVHRQPEDVCLSQFHHNRTTRGFVGSFDDYCTLFLNGKVSFGPYWEQVLSIWEQRDKANILFVKYKEMKENLPAVIGRVAEFLGVHVPNEKIPNMIEHLSFDSLKSSPGFNEEEILAKHNPDCNPYIREGKIGGHTTVMSPDILNKFKDMNCLKLLSVGISFD</sequence>
<protein>
    <recommendedName>
        <fullName evidence="3">Sulfotransferase domain-containing protein</fullName>
    </recommendedName>
</protein>
<keyword evidence="5" id="KW-1185">Reference proteome</keyword>
<evidence type="ECO:0000313" key="5">
    <source>
        <dbReference type="Proteomes" id="UP001329430"/>
    </source>
</evidence>
<gene>
    <name evidence="4" type="ORF">RI129_009180</name>
</gene>
<comment type="similarity">
    <text evidence="1">Belongs to the sulfotransferase 1 family.</text>
</comment>
<name>A0AAN7ZKT9_9COLE</name>
<proteinExistence type="inferred from homology"/>
<keyword evidence="2" id="KW-0808">Transferase</keyword>
<dbReference type="AlphaFoldDB" id="A0AAN7ZKT9"/>
<accession>A0AAN7ZKT9</accession>
<dbReference type="EMBL" id="JAVRBK010000006">
    <property type="protein sequence ID" value="KAK5643013.1"/>
    <property type="molecule type" value="Genomic_DNA"/>
</dbReference>
<organism evidence="4 5">
    <name type="scientific">Pyrocoelia pectoralis</name>
    <dbReference type="NCBI Taxonomy" id="417401"/>
    <lineage>
        <taxon>Eukaryota</taxon>
        <taxon>Metazoa</taxon>
        <taxon>Ecdysozoa</taxon>
        <taxon>Arthropoda</taxon>
        <taxon>Hexapoda</taxon>
        <taxon>Insecta</taxon>
        <taxon>Pterygota</taxon>
        <taxon>Neoptera</taxon>
        <taxon>Endopterygota</taxon>
        <taxon>Coleoptera</taxon>
        <taxon>Polyphaga</taxon>
        <taxon>Elateriformia</taxon>
        <taxon>Elateroidea</taxon>
        <taxon>Lampyridae</taxon>
        <taxon>Lampyrinae</taxon>
        <taxon>Pyrocoelia</taxon>
    </lineage>
</organism>